<gene>
    <name evidence="1" type="ORF">H4Q31_09605</name>
</gene>
<keyword evidence="2" id="KW-1185">Reference proteome</keyword>
<proteinExistence type="predicted"/>
<comment type="caution">
    <text evidence="1">The sequence shown here is derived from an EMBL/GenBank/DDBJ whole genome shotgun (WGS) entry which is preliminary data.</text>
</comment>
<evidence type="ECO:0008006" key="3">
    <source>
        <dbReference type="Google" id="ProtNLM"/>
    </source>
</evidence>
<dbReference type="Proteomes" id="UP000574133">
    <property type="component" value="Unassembled WGS sequence"/>
</dbReference>
<protein>
    <recommendedName>
        <fullName evidence="3">WYL domain-containing protein</fullName>
    </recommendedName>
</protein>
<evidence type="ECO:0000313" key="1">
    <source>
        <dbReference type="EMBL" id="MBB6677580.1"/>
    </source>
</evidence>
<reference evidence="1 2" key="1">
    <citation type="submission" date="2020-08" db="EMBL/GenBank/DDBJ databases">
        <title>Cohnella phylogeny.</title>
        <authorList>
            <person name="Dunlap C."/>
        </authorList>
    </citation>
    <scope>NUCLEOTIDE SEQUENCE [LARGE SCALE GENOMIC DNA]</scope>
    <source>
        <strain evidence="1 2">DSM 103658</strain>
    </source>
</reference>
<sequence length="67" mass="7718">MTIRRSIRKWPVEIVYQDSNGLTTRTVVTVYSVRNGKARVLDWRSKSLRTLAVERIVTAVPFIVRAS</sequence>
<name>A0A841TEC3_9BACL</name>
<dbReference type="RefSeq" id="WP_185178856.1">
    <property type="nucleotide sequence ID" value="NZ_CBCSEP010000005.1"/>
</dbReference>
<dbReference type="AlphaFoldDB" id="A0A841TEC3"/>
<accession>A0A841TEC3</accession>
<organism evidence="1 2">
    <name type="scientific">Cohnella lubricantis</name>
    <dbReference type="NCBI Taxonomy" id="2163172"/>
    <lineage>
        <taxon>Bacteria</taxon>
        <taxon>Bacillati</taxon>
        <taxon>Bacillota</taxon>
        <taxon>Bacilli</taxon>
        <taxon>Bacillales</taxon>
        <taxon>Paenibacillaceae</taxon>
        <taxon>Cohnella</taxon>
    </lineage>
</organism>
<evidence type="ECO:0000313" key="2">
    <source>
        <dbReference type="Proteomes" id="UP000574133"/>
    </source>
</evidence>
<dbReference type="EMBL" id="JACJVN010000033">
    <property type="protein sequence ID" value="MBB6677580.1"/>
    <property type="molecule type" value="Genomic_DNA"/>
</dbReference>